<evidence type="ECO:0000256" key="6">
    <source>
        <dbReference type="ARBA" id="ARBA00022777"/>
    </source>
</evidence>
<dbReference type="CDD" id="cd16917">
    <property type="entry name" value="HATPase_UhpB-NarQ-NarX-like"/>
    <property type="match status" value="1"/>
</dbReference>
<feature type="transmembrane region" description="Helical" evidence="9">
    <location>
        <begin position="37"/>
        <end position="56"/>
    </location>
</feature>
<dbReference type="InterPro" id="IPR003594">
    <property type="entry name" value="HATPase_dom"/>
</dbReference>
<keyword evidence="9" id="KW-0812">Transmembrane</keyword>
<dbReference type="PANTHER" id="PTHR24421:SF10">
    <property type="entry name" value="NITRATE_NITRITE SENSOR PROTEIN NARQ"/>
    <property type="match status" value="1"/>
</dbReference>
<feature type="transmembrane region" description="Helical" evidence="9">
    <location>
        <begin position="134"/>
        <end position="154"/>
    </location>
</feature>
<dbReference type="Gene3D" id="1.20.5.1930">
    <property type="match status" value="1"/>
</dbReference>
<organism evidence="11 12">
    <name type="scientific">Hamadaea flava</name>
    <dbReference type="NCBI Taxonomy" id="1742688"/>
    <lineage>
        <taxon>Bacteria</taxon>
        <taxon>Bacillati</taxon>
        <taxon>Actinomycetota</taxon>
        <taxon>Actinomycetes</taxon>
        <taxon>Micromonosporales</taxon>
        <taxon>Micromonosporaceae</taxon>
        <taxon>Hamadaea</taxon>
    </lineage>
</organism>
<evidence type="ECO:0000256" key="7">
    <source>
        <dbReference type="ARBA" id="ARBA00022840"/>
    </source>
</evidence>
<dbReference type="Gene3D" id="3.30.565.10">
    <property type="entry name" value="Histidine kinase-like ATPase, C-terminal domain"/>
    <property type="match status" value="1"/>
</dbReference>
<feature type="transmembrane region" description="Helical" evidence="9">
    <location>
        <begin position="215"/>
        <end position="236"/>
    </location>
</feature>
<dbReference type="Pfam" id="PF07730">
    <property type="entry name" value="HisKA_3"/>
    <property type="match status" value="1"/>
</dbReference>
<keyword evidence="4" id="KW-0808">Transferase</keyword>
<sequence length="657" mass="68588">MYRRVSVAIAGLAAAFLVAGAAGLIRLGTDADLPTVLWYASGVVLSVPSIALGYVIARRRPQNPVGALLALVGLSIAVIPSVETYATAAYAAGLPMPAVVGTLDQGSWMLMYVPVALLVLFFPEGRLPGPGWRWVAGGLAAVLIVFVGVAGMAPGAYPPPFENAPHALGVLPDAAFPFVIALPFLLLVLLIASAGSMIGRFRRTTRPSERAQLKWFALAGLWLPVSLLLCWTSYLLMGMPDLAMIGLFGLFITIPVGTTIAMLRHDLYDVDKAIAATVTYSTVTTVLLGLYTAISFTGGLVAGGGSAVVAAGATAVCAAALTPVRTRIQRVVDRRLYPQRRAALDAIAALRRRIDIGDSQPEELQAVLRTALPDRTLLLAYKLPGEELLVDSTGEPIADPGGATPIVLHGQEIGAVIRGGDATSRELLREIAAASALLVEVTRLRIGLSAALRDVASSRARLLAAGYSERRRLERDLHDGAQQRLVALGLSLRLAQRHLGDGTVDVDGLLDQSVAELGTAVAELRAIAHGLRPSSLDDGLDVAVRTLAGSLRLPVTVEVETGPIADDLATTAYYVVSEAVTNAMKHADAGWIGLRLIQEDATLSVQVRDDGRGGAQLRPGSGLAGLADRVAAAGGALQVHSPSGRGTTIQAVLPCAS</sequence>
<protein>
    <recommendedName>
        <fullName evidence="2">histidine kinase</fullName>
        <ecNumber evidence="2">2.7.13.3</ecNumber>
    </recommendedName>
</protein>
<dbReference type="GO" id="GO:0016301">
    <property type="term" value="F:kinase activity"/>
    <property type="evidence" value="ECO:0007669"/>
    <property type="project" value="UniProtKB-KW"/>
</dbReference>
<accession>A0ABV8M0L7</accession>
<dbReference type="Proteomes" id="UP001595816">
    <property type="component" value="Unassembled WGS sequence"/>
</dbReference>
<keyword evidence="6 11" id="KW-0418">Kinase</keyword>
<feature type="domain" description="Histidine kinase/HSP90-like ATPase" evidence="10">
    <location>
        <begin position="567"/>
        <end position="657"/>
    </location>
</feature>
<feature type="transmembrane region" description="Helical" evidence="9">
    <location>
        <begin position="105"/>
        <end position="122"/>
    </location>
</feature>
<keyword evidence="3" id="KW-0597">Phosphoprotein</keyword>
<feature type="transmembrane region" description="Helical" evidence="9">
    <location>
        <begin position="242"/>
        <end position="261"/>
    </location>
</feature>
<dbReference type="Pfam" id="PF02518">
    <property type="entry name" value="HATPase_c"/>
    <property type="match status" value="1"/>
</dbReference>
<dbReference type="InterPro" id="IPR036890">
    <property type="entry name" value="HATPase_C_sf"/>
</dbReference>
<feature type="transmembrane region" description="Helical" evidence="9">
    <location>
        <begin position="273"/>
        <end position="294"/>
    </location>
</feature>
<dbReference type="PANTHER" id="PTHR24421">
    <property type="entry name" value="NITRATE/NITRITE SENSOR PROTEIN NARX-RELATED"/>
    <property type="match status" value="1"/>
</dbReference>
<reference evidence="12" key="1">
    <citation type="journal article" date="2019" name="Int. J. Syst. Evol. Microbiol.">
        <title>The Global Catalogue of Microorganisms (GCM) 10K type strain sequencing project: providing services to taxonomists for standard genome sequencing and annotation.</title>
        <authorList>
            <consortium name="The Broad Institute Genomics Platform"/>
            <consortium name="The Broad Institute Genome Sequencing Center for Infectious Disease"/>
            <person name="Wu L."/>
            <person name="Ma J."/>
        </authorList>
    </citation>
    <scope>NUCLEOTIDE SEQUENCE [LARGE SCALE GENOMIC DNA]</scope>
    <source>
        <strain evidence="12">CGMCC 4.7289</strain>
    </source>
</reference>
<evidence type="ECO:0000313" key="11">
    <source>
        <dbReference type="EMBL" id="MFC4136113.1"/>
    </source>
</evidence>
<dbReference type="InterPro" id="IPR011712">
    <property type="entry name" value="Sig_transdc_His_kin_sub3_dim/P"/>
</dbReference>
<evidence type="ECO:0000313" key="12">
    <source>
        <dbReference type="Proteomes" id="UP001595816"/>
    </source>
</evidence>
<evidence type="ECO:0000256" key="5">
    <source>
        <dbReference type="ARBA" id="ARBA00022741"/>
    </source>
</evidence>
<evidence type="ECO:0000259" key="10">
    <source>
        <dbReference type="SMART" id="SM00387"/>
    </source>
</evidence>
<name>A0ABV8M0L7_9ACTN</name>
<keyword evidence="7" id="KW-0067">ATP-binding</keyword>
<dbReference type="InterPro" id="IPR050482">
    <property type="entry name" value="Sensor_HK_TwoCompSys"/>
</dbReference>
<keyword evidence="9" id="KW-0472">Membrane</keyword>
<dbReference type="RefSeq" id="WP_253762803.1">
    <property type="nucleotide sequence ID" value="NZ_JAMZDZ010000001.1"/>
</dbReference>
<evidence type="ECO:0000256" key="8">
    <source>
        <dbReference type="ARBA" id="ARBA00023012"/>
    </source>
</evidence>
<evidence type="ECO:0000256" key="2">
    <source>
        <dbReference type="ARBA" id="ARBA00012438"/>
    </source>
</evidence>
<dbReference type="SMART" id="SM00387">
    <property type="entry name" value="HATPase_c"/>
    <property type="match status" value="1"/>
</dbReference>
<dbReference type="EMBL" id="JBHSAY010000028">
    <property type="protein sequence ID" value="MFC4136113.1"/>
    <property type="molecule type" value="Genomic_DNA"/>
</dbReference>
<proteinExistence type="predicted"/>
<feature type="transmembrane region" description="Helical" evidence="9">
    <location>
        <begin position="300"/>
        <end position="321"/>
    </location>
</feature>
<feature type="transmembrane region" description="Helical" evidence="9">
    <location>
        <begin position="68"/>
        <end position="93"/>
    </location>
</feature>
<keyword evidence="9" id="KW-1133">Transmembrane helix</keyword>
<dbReference type="SUPFAM" id="SSF55874">
    <property type="entry name" value="ATPase domain of HSP90 chaperone/DNA topoisomerase II/histidine kinase"/>
    <property type="match status" value="1"/>
</dbReference>
<evidence type="ECO:0000256" key="1">
    <source>
        <dbReference type="ARBA" id="ARBA00000085"/>
    </source>
</evidence>
<keyword evidence="5" id="KW-0547">Nucleotide-binding</keyword>
<keyword evidence="8" id="KW-0902">Two-component regulatory system</keyword>
<evidence type="ECO:0000256" key="9">
    <source>
        <dbReference type="SAM" id="Phobius"/>
    </source>
</evidence>
<evidence type="ECO:0000256" key="3">
    <source>
        <dbReference type="ARBA" id="ARBA00022553"/>
    </source>
</evidence>
<gene>
    <name evidence="11" type="ORF">ACFOZ4_36365</name>
</gene>
<keyword evidence="12" id="KW-1185">Reference proteome</keyword>
<comment type="catalytic activity">
    <reaction evidence="1">
        <text>ATP + protein L-histidine = ADP + protein N-phospho-L-histidine.</text>
        <dbReference type="EC" id="2.7.13.3"/>
    </reaction>
</comment>
<evidence type="ECO:0000256" key="4">
    <source>
        <dbReference type="ARBA" id="ARBA00022679"/>
    </source>
</evidence>
<dbReference type="EC" id="2.7.13.3" evidence="2"/>
<feature type="transmembrane region" description="Helical" evidence="9">
    <location>
        <begin position="174"/>
        <end position="194"/>
    </location>
</feature>
<comment type="caution">
    <text evidence="11">The sequence shown here is derived from an EMBL/GenBank/DDBJ whole genome shotgun (WGS) entry which is preliminary data.</text>
</comment>